<evidence type="ECO:0000256" key="6">
    <source>
        <dbReference type="ARBA" id="ARBA00022741"/>
    </source>
</evidence>
<evidence type="ECO:0000256" key="4">
    <source>
        <dbReference type="ARBA" id="ARBA00012073"/>
    </source>
</evidence>
<dbReference type="SMART" id="SM00146">
    <property type="entry name" value="PI3Kc"/>
    <property type="match status" value="1"/>
</dbReference>
<name>A0A060TBU9_BLAAD</name>
<dbReference type="GO" id="GO:0034272">
    <property type="term" value="C:phosphatidylinositol 3-kinase complex, class III, type II"/>
    <property type="evidence" value="ECO:0007669"/>
    <property type="project" value="TreeGrafter"/>
</dbReference>
<dbReference type="PhylomeDB" id="A0A060TBU9"/>
<proteinExistence type="inferred from homology"/>
<dbReference type="InterPro" id="IPR016024">
    <property type="entry name" value="ARM-type_fold"/>
</dbReference>
<evidence type="ECO:0000256" key="1">
    <source>
        <dbReference type="ARBA" id="ARBA00004150"/>
    </source>
</evidence>
<dbReference type="InterPro" id="IPR018936">
    <property type="entry name" value="PI3/4_kinase_CS"/>
</dbReference>
<dbReference type="PROSITE" id="PS00915">
    <property type="entry name" value="PI3_4_KINASE_1"/>
    <property type="match status" value="1"/>
</dbReference>
<keyword evidence="8 13" id="KW-0067">ATP-binding</keyword>
<dbReference type="GO" id="GO:0005524">
    <property type="term" value="F:ATP binding"/>
    <property type="evidence" value="ECO:0007669"/>
    <property type="project" value="UniProtKB-UniRule"/>
</dbReference>
<dbReference type="InterPro" id="IPR002420">
    <property type="entry name" value="PI3K-type_C2_dom"/>
</dbReference>
<dbReference type="SMART" id="SM00142">
    <property type="entry name" value="PI3K_C2"/>
    <property type="match status" value="1"/>
</dbReference>
<organism evidence="17">
    <name type="scientific">Blastobotrys adeninivorans</name>
    <name type="common">Yeast</name>
    <name type="synonym">Arxula adeninivorans</name>
    <dbReference type="NCBI Taxonomy" id="409370"/>
    <lineage>
        <taxon>Eukaryota</taxon>
        <taxon>Fungi</taxon>
        <taxon>Dikarya</taxon>
        <taxon>Ascomycota</taxon>
        <taxon>Saccharomycotina</taxon>
        <taxon>Dipodascomycetes</taxon>
        <taxon>Dipodascales</taxon>
        <taxon>Trichomonascaceae</taxon>
        <taxon>Blastobotrys</taxon>
    </lineage>
</organism>
<dbReference type="SUPFAM" id="SSF48371">
    <property type="entry name" value="ARM repeat"/>
    <property type="match status" value="1"/>
</dbReference>
<dbReference type="GO" id="GO:0005794">
    <property type="term" value="C:Golgi apparatus"/>
    <property type="evidence" value="ECO:0007669"/>
    <property type="project" value="UniProtKB-SubCell"/>
</dbReference>
<evidence type="ECO:0000256" key="13">
    <source>
        <dbReference type="PIRNR" id="PIRNR000587"/>
    </source>
</evidence>
<dbReference type="FunFam" id="1.25.40.70:FF:000009">
    <property type="entry name" value="Phosphatidylinositol 3-kinase VPS34"/>
    <property type="match status" value="1"/>
</dbReference>
<dbReference type="CDD" id="cd08397">
    <property type="entry name" value="C2_PI3K_class_III"/>
    <property type="match status" value="1"/>
</dbReference>
<keyword evidence="7 13" id="KW-0418">Kinase</keyword>
<dbReference type="PROSITE" id="PS00916">
    <property type="entry name" value="PI3_4_KINASE_2"/>
    <property type="match status" value="1"/>
</dbReference>
<comment type="subunit">
    <text evidence="12">Component of the autophagy-specific VPS34 PI3-kinase complex I composed of at least VPS15, VPS30, VPS34, and of the VPS34 PI3-kinase complex II composed of VPS15, VPS30, VPS34 and VPS38. Interacts with VMNA7.</text>
</comment>
<dbReference type="AlphaFoldDB" id="A0A060TBU9"/>
<reference evidence="17" key="1">
    <citation type="submission" date="2014-02" db="EMBL/GenBank/DDBJ databases">
        <authorList>
            <person name="Genoscope - CEA"/>
        </authorList>
    </citation>
    <scope>NUCLEOTIDE SEQUENCE</scope>
    <source>
        <strain evidence="17">LS3</strain>
    </source>
</reference>
<dbReference type="Pfam" id="PF00792">
    <property type="entry name" value="PI3K_C2"/>
    <property type="match status" value="1"/>
</dbReference>
<feature type="domain" description="PI3K/PI4K catalytic" evidence="14">
    <location>
        <begin position="554"/>
        <end position="820"/>
    </location>
</feature>
<evidence type="ECO:0000313" key="17">
    <source>
        <dbReference type="EMBL" id="CDP36372.1"/>
    </source>
</evidence>
<dbReference type="GO" id="GO:0048015">
    <property type="term" value="P:phosphatidylinositol-mediated signaling"/>
    <property type="evidence" value="ECO:0007669"/>
    <property type="project" value="TreeGrafter"/>
</dbReference>
<dbReference type="InterPro" id="IPR001263">
    <property type="entry name" value="PI3K_accessory_dom"/>
</dbReference>
<dbReference type="Pfam" id="PF00454">
    <property type="entry name" value="PI3_PI4_kinase"/>
    <property type="match status" value="1"/>
</dbReference>
<comment type="similarity">
    <text evidence="3">Belongs to the PI3/PI4-kinase family. Type III PI4K subfamily.</text>
</comment>
<dbReference type="InterPro" id="IPR008290">
    <property type="entry name" value="PI3K_Vps34"/>
</dbReference>
<dbReference type="InterPro" id="IPR042236">
    <property type="entry name" value="PI3K_accessory_sf"/>
</dbReference>
<dbReference type="InterPro" id="IPR035892">
    <property type="entry name" value="C2_domain_sf"/>
</dbReference>
<dbReference type="InterPro" id="IPR015433">
    <property type="entry name" value="PI3/4_kinase"/>
</dbReference>
<dbReference type="PIRSF" id="PIRSF000587">
    <property type="entry name" value="PI3K_Vps34"/>
    <property type="match status" value="1"/>
</dbReference>
<accession>A0A060TBU9</accession>
<evidence type="ECO:0000259" key="16">
    <source>
        <dbReference type="PROSITE" id="PS51547"/>
    </source>
</evidence>
<protein>
    <recommendedName>
        <fullName evidence="10 13">Phosphatidylinositol 3-kinase VPS34</fullName>
        <ecNumber evidence="4 13">2.7.1.137</ecNumber>
    </recommendedName>
</protein>
<dbReference type="Gene3D" id="3.30.1010.10">
    <property type="entry name" value="Phosphatidylinositol 3-kinase Catalytic Subunit, Chain A, domain 4"/>
    <property type="match status" value="1"/>
</dbReference>
<dbReference type="Gene3D" id="1.10.1070.11">
    <property type="entry name" value="Phosphatidylinositol 3-/4-kinase, catalytic domain"/>
    <property type="match status" value="1"/>
</dbReference>
<evidence type="ECO:0000256" key="9">
    <source>
        <dbReference type="ARBA" id="ARBA00023985"/>
    </source>
</evidence>
<dbReference type="SMART" id="SM00145">
    <property type="entry name" value="PI3Ka"/>
    <property type="match status" value="1"/>
</dbReference>
<dbReference type="GO" id="GO:0034271">
    <property type="term" value="C:phosphatidylinositol 3-kinase complex, class III, type I"/>
    <property type="evidence" value="ECO:0007669"/>
    <property type="project" value="TreeGrafter"/>
</dbReference>
<dbReference type="FunFam" id="3.30.1010.10:FF:000002">
    <property type="entry name" value="Phosphatidylinositol 3-kinase catalytic subunit type 3"/>
    <property type="match status" value="1"/>
</dbReference>
<feature type="domain" description="PIK helical" evidence="15">
    <location>
        <begin position="297"/>
        <end position="478"/>
    </location>
</feature>
<dbReference type="GO" id="GO:0010008">
    <property type="term" value="C:endosome membrane"/>
    <property type="evidence" value="ECO:0007669"/>
    <property type="project" value="UniProtKB-SubCell"/>
</dbReference>
<dbReference type="InterPro" id="IPR000403">
    <property type="entry name" value="PI3/4_kinase_cat_dom"/>
</dbReference>
<sequence length="836" mass="95200">MDGRAVSFCLSKEIEEPFRVKICSLEGEKPRPKLSELAEDPEKALKGSNVSANSELIVSAQLFADSNPLTLPVWTLYKPYKSPRKWNEWIELPIRYSHLPYSAQLALTVWEFGGARNVKVPYGGTTIKLFDHSDATLKRGRQKLHVWLDRPADGLSNSQTDATVVSRQEMDRLEQLIKKQEAGDLEQVEWLDNLVFRRIERINRDRVPDNTHYLYIDFVQFDFPVVFGDISYPLSSVSGHQQLPVPVMVLDDAIGNNSNRSASSSIMRVRDPEQSRENPIEAKYRRLIRSHKSGPLDKELKPNAKIRDELNVIMNFSPVQELSDDEKNMMWKFRYYLTRHKRALTKFLKSISWEDPIEAKQAVELLPRWAEIDVDDALELLGPTFTDQNVRQYAVERLKKATDHELELYLLQLVEAIKFEPRPGSSSGKSYLTKFLIGRAVKNPNLGNYLYWYVTVGAEEKGRSALIYKPVLKQFLSALSGLEDGEERSNTLQKQVEFINKLLEISGKVKQSRESRGKKIEMLRNLLRDSKTGLITFPEIPLPLDPTVKIVGCVPEESSVFKSSLSPLKVTLKTSGGENYSVIFKTGDDLRQDQLVIQIISLMDQLLLNENLDLKLTPYRILATSTRDGVVQFVPNETLAHVLSEYHSIAAYLRKHNPDADGPLGVAPQAMDTFVRSCAGYCVITYLLGVGDRHLDNLLICPDGHFFHADFGYILGRDPKPFPPMMKLPIQIIEGMGGANSDNYNKFRGYCFTAFANLRKNANLILNLFALMTNSSIPDIVVERDKAVHKVMEKFCLDMNENEAMMHFQNLINDSVNAFLPMVIDRLHNLAQYWRA</sequence>
<comment type="function">
    <text evidence="11">Multifunctional phosphatidylinositol 3-kinase involved in acidification of vacuoles, pH-dependent cell growth, and autophagocytosis. Plays an important role in protein transport and virulence. Component of the autophagy-specific VPS34 PI3-kinase complex I essential to recruit the ATG8-phosphatidylinositol conjugate and the ATG12-ATG5 conjugate to the pre-autophagosomal structure. Also involved in endosome-to-Golgi retrograde transport as part of the VPS34 PI3-kinase complex II. This second complex is required for the endosome-to-Golgi retrieval of PEP1 and KEX2, and the recruitment of VPS5 and VPS7, two components of the retromer complex, to endosomal membranes (probably through the synthesis of a specific pool of phosphatidylinositol 3-phosphate recruiting the retromer to the endosomes). Finally, it might also be involved in ethanol tolerance and cell wall integrity.</text>
</comment>
<comment type="catalytic activity">
    <reaction evidence="9">
        <text>a 1,2-diacyl-sn-glycero-3-phospho-(1D-myo-inositol) + ATP = a 1,2-diacyl-sn-glycero-3-phospho-(1D-myo-inositol-3-phosphate) + ADP + H(+)</text>
        <dbReference type="Rhea" id="RHEA:12709"/>
        <dbReference type="ChEBI" id="CHEBI:15378"/>
        <dbReference type="ChEBI" id="CHEBI:30616"/>
        <dbReference type="ChEBI" id="CHEBI:57880"/>
        <dbReference type="ChEBI" id="CHEBI:58088"/>
        <dbReference type="ChEBI" id="CHEBI:456216"/>
        <dbReference type="EC" id="2.7.1.137"/>
    </reaction>
    <physiologicalReaction direction="left-to-right" evidence="9">
        <dbReference type="Rhea" id="RHEA:12710"/>
    </physiologicalReaction>
</comment>
<dbReference type="EMBL" id="HG937692">
    <property type="protein sequence ID" value="CDP36372.1"/>
    <property type="molecule type" value="Genomic_DNA"/>
</dbReference>
<gene>
    <name evidence="17" type="ORF">GNLVRS02_ARAD1B11462g</name>
</gene>
<dbReference type="InterPro" id="IPR036940">
    <property type="entry name" value="PI3/4_kinase_cat_sf"/>
</dbReference>
<keyword evidence="5 13" id="KW-0808">Transferase</keyword>
<evidence type="ECO:0000259" key="15">
    <source>
        <dbReference type="PROSITE" id="PS51545"/>
    </source>
</evidence>
<dbReference type="Gene3D" id="1.25.40.70">
    <property type="entry name" value="Phosphatidylinositol 3-kinase, accessory domain (PIK)"/>
    <property type="match status" value="1"/>
</dbReference>
<dbReference type="InterPro" id="IPR011009">
    <property type="entry name" value="Kinase-like_dom_sf"/>
</dbReference>
<dbReference type="GO" id="GO:0000407">
    <property type="term" value="C:phagophore assembly site"/>
    <property type="evidence" value="ECO:0007669"/>
    <property type="project" value="TreeGrafter"/>
</dbReference>
<feature type="domain" description="C2 PI3K-type" evidence="16">
    <location>
        <begin position="14"/>
        <end position="186"/>
    </location>
</feature>
<dbReference type="GO" id="GO:0000045">
    <property type="term" value="P:autophagosome assembly"/>
    <property type="evidence" value="ECO:0007669"/>
    <property type="project" value="TreeGrafter"/>
</dbReference>
<dbReference type="PANTHER" id="PTHR10048:SF7">
    <property type="entry name" value="PHOSPHATIDYLINOSITOL 3-KINASE CATALYTIC SUBUNIT TYPE 3"/>
    <property type="match status" value="1"/>
</dbReference>
<dbReference type="GO" id="GO:0016303">
    <property type="term" value="F:1-phosphatidylinositol-3-kinase activity"/>
    <property type="evidence" value="ECO:0007669"/>
    <property type="project" value="UniProtKB-UniRule"/>
</dbReference>
<dbReference type="CDD" id="cd00896">
    <property type="entry name" value="PI3Kc_III"/>
    <property type="match status" value="1"/>
</dbReference>
<dbReference type="Pfam" id="PF00613">
    <property type="entry name" value="PI3Ka"/>
    <property type="match status" value="1"/>
</dbReference>
<evidence type="ECO:0000256" key="8">
    <source>
        <dbReference type="ARBA" id="ARBA00022840"/>
    </source>
</evidence>
<keyword evidence="6 13" id="KW-0547">Nucleotide-binding</keyword>
<dbReference type="FunFam" id="1.10.1070.11:FF:000002">
    <property type="entry name" value="Phosphatidylinositol 3-kinase catalytic subunit type 3"/>
    <property type="match status" value="1"/>
</dbReference>
<dbReference type="PROSITE" id="PS51545">
    <property type="entry name" value="PIK_HELICAL"/>
    <property type="match status" value="1"/>
</dbReference>
<evidence type="ECO:0000256" key="11">
    <source>
        <dbReference type="ARBA" id="ARBA00059175"/>
    </source>
</evidence>
<dbReference type="EC" id="2.7.1.137" evidence="4 13"/>
<comment type="subcellular location">
    <subcellularLocation>
        <location evidence="2">Endosome membrane</location>
        <topology evidence="2">Peripheral membrane protein</topology>
    </subcellularLocation>
    <subcellularLocation>
        <location evidence="1">Golgi apparatus</location>
        <location evidence="1">trans-Golgi network membrane</location>
        <topology evidence="1">Peripheral membrane protein</topology>
    </subcellularLocation>
</comment>
<evidence type="ECO:0000256" key="2">
    <source>
        <dbReference type="ARBA" id="ARBA00004481"/>
    </source>
</evidence>
<dbReference type="GO" id="GO:0006897">
    <property type="term" value="P:endocytosis"/>
    <property type="evidence" value="ECO:0007669"/>
    <property type="project" value="TreeGrafter"/>
</dbReference>
<dbReference type="GO" id="GO:0005777">
    <property type="term" value="C:peroxisome"/>
    <property type="evidence" value="ECO:0007669"/>
    <property type="project" value="TreeGrafter"/>
</dbReference>
<evidence type="ECO:0000256" key="5">
    <source>
        <dbReference type="ARBA" id="ARBA00022679"/>
    </source>
</evidence>
<dbReference type="Gene3D" id="2.60.40.150">
    <property type="entry name" value="C2 domain"/>
    <property type="match status" value="1"/>
</dbReference>
<dbReference type="CDD" id="cd00870">
    <property type="entry name" value="PI3Ka_III"/>
    <property type="match status" value="1"/>
</dbReference>
<evidence type="ECO:0000259" key="14">
    <source>
        <dbReference type="PROSITE" id="PS50290"/>
    </source>
</evidence>
<reference evidence="17" key="2">
    <citation type="submission" date="2014-06" db="EMBL/GenBank/DDBJ databases">
        <title>The complete genome of Blastobotrys (Arxula) adeninivorans LS3 - a yeast of biotechnological interest.</title>
        <authorList>
            <person name="Kunze G."/>
            <person name="Gaillardin C."/>
            <person name="Czernicka M."/>
            <person name="Durrens P."/>
            <person name="Martin T."/>
            <person name="Boer E."/>
            <person name="Gabaldon T."/>
            <person name="Cruz J."/>
            <person name="Talla E."/>
            <person name="Marck C."/>
            <person name="Goffeau A."/>
            <person name="Barbe V."/>
            <person name="Baret P."/>
            <person name="Baronian K."/>
            <person name="Beier S."/>
            <person name="Bleykasten C."/>
            <person name="Bode R."/>
            <person name="Casaregola S."/>
            <person name="Despons L."/>
            <person name="Fairhead C."/>
            <person name="Giersberg M."/>
            <person name="Gierski P."/>
            <person name="Hahnel U."/>
            <person name="Hartmann A."/>
            <person name="Jankowska D."/>
            <person name="Jubin C."/>
            <person name="Jung P."/>
            <person name="Lafontaine I."/>
            <person name="Leh-Louis V."/>
            <person name="Lemaire M."/>
            <person name="Marcet-Houben M."/>
            <person name="Mascher M."/>
            <person name="Morel G."/>
            <person name="Richard G.-F."/>
            <person name="Riechen J."/>
            <person name="Sacerdot C."/>
            <person name="Sarkar A."/>
            <person name="Savel G."/>
            <person name="Schacherer J."/>
            <person name="Sherman D."/>
            <person name="Straub M.-L."/>
            <person name="Stein N."/>
            <person name="Thierry A."/>
            <person name="Trautwein-Schult A."/>
            <person name="Westhof E."/>
            <person name="Worch S."/>
            <person name="Dujon B."/>
            <person name="Souciet J.-L."/>
            <person name="Wincker P."/>
            <person name="Scholz U."/>
            <person name="Neuveglise N."/>
        </authorList>
    </citation>
    <scope>NUCLEOTIDE SEQUENCE</scope>
    <source>
        <strain evidence="17">LS3</strain>
    </source>
</reference>
<dbReference type="SUPFAM" id="SSF49562">
    <property type="entry name" value="C2 domain (Calcium/lipid-binding domain, CaLB)"/>
    <property type="match status" value="1"/>
</dbReference>
<evidence type="ECO:0000256" key="3">
    <source>
        <dbReference type="ARBA" id="ARBA00006209"/>
    </source>
</evidence>
<evidence type="ECO:0000256" key="7">
    <source>
        <dbReference type="ARBA" id="ARBA00022777"/>
    </source>
</evidence>
<dbReference type="PROSITE" id="PS50290">
    <property type="entry name" value="PI3_4_KINASE_3"/>
    <property type="match status" value="1"/>
</dbReference>
<dbReference type="PROSITE" id="PS51547">
    <property type="entry name" value="C2_PI3K"/>
    <property type="match status" value="1"/>
</dbReference>
<dbReference type="InterPro" id="IPR057756">
    <property type="entry name" value="PI3-kinase_type3/VPS34_cat"/>
</dbReference>
<dbReference type="PANTHER" id="PTHR10048">
    <property type="entry name" value="PHOSPHATIDYLINOSITOL KINASE"/>
    <property type="match status" value="1"/>
</dbReference>
<evidence type="ECO:0000256" key="10">
    <source>
        <dbReference type="ARBA" id="ARBA00041128"/>
    </source>
</evidence>
<dbReference type="SUPFAM" id="SSF56112">
    <property type="entry name" value="Protein kinase-like (PK-like)"/>
    <property type="match status" value="1"/>
</dbReference>
<evidence type="ECO:0000256" key="12">
    <source>
        <dbReference type="ARBA" id="ARBA00061999"/>
    </source>
</evidence>